<dbReference type="EMBL" id="MU826372">
    <property type="protein sequence ID" value="KAJ7377787.1"/>
    <property type="molecule type" value="Genomic_DNA"/>
</dbReference>
<dbReference type="PANTHER" id="PTHR12982:SF0">
    <property type="entry name" value="PHOSPHATIDYLINOSITOL N-ACETYLGLUCOSAMINYLTRANSFERASE SUBUNIT C"/>
    <property type="match status" value="1"/>
</dbReference>
<evidence type="ECO:0008006" key="11">
    <source>
        <dbReference type="Google" id="ProtNLM"/>
    </source>
</evidence>
<feature type="transmembrane region" description="Helical" evidence="8">
    <location>
        <begin position="88"/>
        <end position="108"/>
    </location>
</feature>
<name>A0A9X0CVP9_9CNID</name>
<dbReference type="OrthoDB" id="196709at2759"/>
<evidence type="ECO:0000313" key="9">
    <source>
        <dbReference type="EMBL" id="KAJ7377787.1"/>
    </source>
</evidence>
<dbReference type="GO" id="GO:0006506">
    <property type="term" value="P:GPI anchor biosynthetic process"/>
    <property type="evidence" value="ECO:0007669"/>
    <property type="project" value="UniProtKB-KW"/>
</dbReference>
<organism evidence="9 10">
    <name type="scientific">Desmophyllum pertusum</name>
    <dbReference type="NCBI Taxonomy" id="174260"/>
    <lineage>
        <taxon>Eukaryota</taxon>
        <taxon>Metazoa</taxon>
        <taxon>Cnidaria</taxon>
        <taxon>Anthozoa</taxon>
        <taxon>Hexacorallia</taxon>
        <taxon>Scleractinia</taxon>
        <taxon>Caryophylliina</taxon>
        <taxon>Caryophylliidae</taxon>
        <taxon>Desmophyllum</taxon>
    </lineage>
</organism>
<keyword evidence="4" id="KW-0337">GPI-anchor biosynthesis</keyword>
<protein>
    <recommendedName>
        <fullName evidence="11">Phosphatidylinositol N-acetylglucosaminyltransferase subunit C</fullName>
    </recommendedName>
</protein>
<evidence type="ECO:0000256" key="3">
    <source>
        <dbReference type="ARBA" id="ARBA00008321"/>
    </source>
</evidence>
<sequence>MVSDTGKDNDFHPAQINRKKPWRKVLYEDQGFPDNYVDKSFLDEMKKNLNTRTYQFWSVVLESGAVSQQVSSVCIFVAAFVYMDFGLLSPSVLFVFTSVLTLVGYVLFDALDGGTLRSESKRTRLDDLKSCMVVLGSVLVLSPVLKTLTDSISTDTIYAMTTFMLAMNLLLYDYGTRAAIVSRSASLNAAIFASVCLASRLPSSWHVFATVTFAMQLFALFPSLRRQIKMQLPSSHVVVTWALVLVAIAMLWPLSQLFAVLLAVVHLAVTFVCPYWLIKLQRLKKVRAKHIGKEMKISRQTQNQFELQFELRLAMGRSFSVWSLKQCLHHGDKHL</sequence>
<reference evidence="9" key="1">
    <citation type="submission" date="2023-01" db="EMBL/GenBank/DDBJ databases">
        <title>Genome assembly of the deep-sea coral Lophelia pertusa.</title>
        <authorList>
            <person name="Herrera S."/>
            <person name="Cordes E."/>
        </authorList>
    </citation>
    <scope>NUCLEOTIDE SEQUENCE</scope>
    <source>
        <strain evidence="9">USNM1676648</strain>
        <tissue evidence="9">Polyp</tissue>
    </source>
</reference>
<keyword evidence="10" id="KW-1185">Reference proteome</keyword>
<dbReference type="Proteomes" id="UP001163046">
    <property type="component" value="Unassembled WGS sequence"/>
</dbReference>
<proteinExistence type="inferred from homology"/>
<evidence type="ECO:0000256" key="7">
    <source>
        <dbReference type="ARBA" id="ARBA00023136"/>
    </source>
</evidence>
<feature type="transmembrane region" description="Helical" evidence="8">
    <location>
        <begin position="207"/>
        <end position="224"/>
    </location>
</feature>
<evidence type="ECO:0000256" key="1">
    <source>
        <dbReference type="ARBA" id="ARBA00004141"/>
    </source>
</evidence>
<feature type="transmembrane region" description="Helical" evidence="8">
    <location>
        <begin position="258"/>
        <end position="278"/>
    </location>
</feature>
<evidence type="ECO:0000256" key="8">
    <source>
        <dbReference type="SAM" id="Phobius"/>
    </source>
</evidence>
<dbReference type="InterPro" id="IPR009450">
    <property type="entry name" value="Plno_GlcNAc_GPI2"/>
</dbReference>
<dbReference type="PIRSF" id="PIRSF016104">
    <property type="entry name" value="GPI2"/>
    <property type="match status" value="1"/>
</dbReference>
<comment type="caution">
    <text evidence="9">The sequence shown here is derived from an EMBL/GenBank/DDBJ whole genome shotgun (WGS) entry which is preliminary data.</text>
</comment>
<comment type="pathway">
    <text evidence="2">Glycolipid biosynthesis; glycosylphosphatidylinositol-anchor biosynthesis.</text>
</comment>
<evidence type="ECO:0000256" key="5">
    <source>
        <dbReference type="ARBA" id="ARBA00022692"/>
    </source>
</evidence>
<dbReference type="Pfam" id="PF06432">
    <property type="entry name" value="GPI2"/>
    <property type="match status" value="1"/>
</dbReference>
<keyword evidence="5 8" id="KW-0812">Transmembrane</keyword>
<evidence type="ECO:0000256" key="4">
    <source>
        <dbReference type="ARBA" id="ARBA00022502"/>
    </source>
</evidence>
<evidence type="ECO:0000256" key="2">
    <source>
        <dbReference type="ARBA" id="ARBA00004687"/>
    </source>
</evidence>
<feature type="transmembrane region" description="Helical" evidence="8">
    <location>
        <begin position="128"/>
        <end position="145"/>
    </location>
</feature>
<keyword evidence="7 8" id="KW-0472">Membrane</keyword>
<feature type="transmembrane region" description="Helical" evidence="8">
    <location>
        <begin position="185"/>
        <end position="201"/>
    </location>
</feature>
<gene>
    <name evidence="9" type="ORF">OS493_026354</name>
</gene>
<dbReference type="AlphaFoldDB" id="A0A9X0CVP9"/>
<comment type="similarity">
    <text evidence="3">Belongs to the PIGC family.</text>
</comment>
<comment type="subcellular location">
    <subcellularLocation>
        <location evidence="1">Membrane</location>
        <topology evidence="1">Multi-pass membrane protein</topology>
    </subcellularLocation>
</comment>
<keyword evidence="6 8" id="KW-1133">Transmembrane helix</keyword>
<feature type="transmembrane region" description="Helical" evidence="8">
    <location>
        <begin position="157"/>
        <end position="173"/>
    </location>
</feature>
<accession>A0A9X0CVP9</accession>
<dbReference type="GO" id="GO:0000506">
    <property type="term" value="C:glycosylphosphatidylinositol-N-acetylglucosaminyltransferase (GPI-GnT) complex"/>
    <property type="evidence" value="ECO:0007669"/>
    <property type="project" value="TreeGrafter"/>
</dbReference>
<feature type="transmembrane region" description="Helical" evidence="8">
    <location>
        <begin position="236"/>
        <end position="252"/>
    </location>
</feature>
<evidence type="ECO:0000313" key="10">
    <source>
        <dbReference type="Proteomes" id="UP001163046"/>
    </source>
</evidence>
<evidence type="ECO:0000256" key="6">
    <source>
        <dbReference type="ARBA" id="ARBA00022989"/>
    </source>
</evidence>
<dbReference type="PANTHER" id="PTHR12982">
    <property type="entry name" value="PHOSPHATIDYLINOSITOL GLYCAN, CLASS C"/>
    <property type="match status" value="1"/>
</dbReference>